<dbReference type="Pfam" id="PF03151">
    <property type="entry name" value="TPT"/>
    <property type="match status" value="1"/>
</dbReference>
<reference evidence="8 9" key="1">
    <citation type="submission" date="2024-05" db="EMBL/GenBank/DDBJ databases">
        <title>Haplotype-resolved chromosome-level genome assembly of Huyou (Citrus changshanensis).</title>
        <authorList>
            <person name="Miao C."/>
            <person name="Chen W."/>
            <person name="Wu Y."/>
            <person name="Wang L."/>
            <person name="Zhao S."/>
            <person name="Grierson D."/>
            <person name="Xu C."/>
            <person name="Chen K."/>
        </authorList>
    </citation>
    <scope>NUCLEOTIDE SEQUENCE [LARGE SCALE GENOMIC DNA]</scope>
    <source>
        <strain evidence="8">01-14</strain>
        <tissue evidence="8">Leaf</tissue>
    </source>
</reference>
<dbReference type="GO" id="GO:0016020">
    <property type="term" value="C:membrane"/>
    <property type="evidence" value="ECO:0007669"/>
    <property type="project" value="UniProtKB-SubCell"/>
</dbReference>
<gene>
    <name evidence="8" type="ORF">WN944_002573</name>
</gene>
<accession>A0AAP0QNL0</accession>
<proteinExistence type="predicted"/>
<dbReference type="AlphaFoldDB" id="A0AAP0QNL0"/>
<dbReference type="InterPro" id="IPR050186">
    <property type="entry name" value="TPT_transporter"/>
</dbReference>
<sequence>MASSMKSDELPVTVNDSLKRQEQPKGSAAMTKRGVYAAASYMASAVLLIMFNKAALSSYSFPCANVITLFQMFCSCSILYALRCWKIISFTVGEPHTTSNNPTTLVPLKTLVHTLPLALSYLLYMLITMEAVRGINVPMYTTLRRTTVAFTMIVEYLLTGQKHSLPVVGSVGIILLGAFLAGARDLSFDAYGYAVVFIANICTAAYLAFISRIGSVSFSNFLASHFLAKISEKHFTYAEFVGIICTPILLFWTSFRGDLEVTMNFPLLFYPGFQVVMLLSCIMAFLINYYVFLNTILNSALTQTICGNLKDLLTIGLGWLLFGGLPFDLFNIVGQALGFLGSCFYAYYHVNAGNIKQNMKPENLIMKDDEMCLISCSKANLFAKSSSNALKLLTQRVLRALLGANSACLPACEDRFFHKHREREREINPQKSCRQQLEFSRRKVSFLSPQADKKLWPNCHA</sequence>
<dbReference type="InterPro" id="IPR004853">
    <property type="entry name" value="Sugar_P_trans_dom"/>
</dbReference>
<feature type="transmembrane region" description="Helical" evidence="6">
    <location>
        <begin position="63"/>
        <end position="82"/>
    </location>
</feature>
<keyword evidence="3 6" id="KW-1133">Transmembrane helix</keyword>
<evidence type="ECO:0000256" key="2">
    <source>
        <dbReference type="ARBA" id="ARBA00022692"/>
    </source>
</evidence>
<evidence type="ECO:0000256" key="4">
    <source>
        <dbReference type="ARBA" id="ARBA00023136"/>
    </source>
</evidence>
<organism evidence="8 9">
    <name type="scientific">Citrus x changshan-huyou</name>
    <dbReference type="NCBI Taxonomy" id="2935761"/>
    <lineage>
        <taxon>Eukaryota</taxon>
        <taxon>Viridiplantae</taxon>
        <taxon>Streptophyta</taxon>
        <taxon>Embryophyta</taxon>
        <taxon>Tracheophyta</taxon>
        <taxon>Spermatophyta</taxon>
        <taxon>Magnoliopsida</taxon>
        <taxon>eudicotyledons</taxon>
        <taxon>Gunneridae</taxon>
        <taxon>Pentapetalae</taxon>
        <taxon>rosids</taxon>
        <taxon>malvids</taxon>
        <taxon>Sapindales</taxon>
        <taxon>Rutaceae</taxon>
        <taxon>Aurantioideae</taxon>
        <taxon>Citrus</taxon>
    </lineage>
</organism>
<evidence type="ECO:0000256" key="6">
    <source>
        <dbReference type="SAM" id="Phobius"/>
    </source>
</evidence>
<feature type="transmembrane region" description="Helical" evidence="6">
    <location>
        <begin position="234"/>
        <end position="255"/>
    </location>
</feature>
<evidence type="ECO:0000256" key="1">
    <source>
        <dbReference type="ARBA" id="ARBA00004141"/>
    </source>
</evidence>
<dbReference type="Proteomes" id="UP001428341">
    <property type="component" value="Unassembled WGS sequence"/>
</dbReference>
<evidence type="ECO:0000313" key="9">
    <source>
        <dbReference type="Proteomes" id="UP001428341"/>
    </source>
</evidence>
<evidence type="ECO:0000259" key="7">
    <source>
        <dbReference type="Pfam" id="PF03151"/>
    </source>
</evidence>
<protein>
    <recommendedName>
        <fullName evidence="7">Sugar phosphate transporter domain-containing protein</fullName>
    </recommendedName>
</protein>
<dbReference type="PANTHER" id="PTHR11132">
    <property type="entry name" value="SOLUTE CARRIER FAMILY 35"/>
    <property type="match status" value="1"/>
</dbReference>
<evidence type="ECO:0000256" key="3">
    <source>
        <dbReference type="ARBA" id="ARBA00022989"/>
    </source>
</evidence>
<dbReference type="EMBL" id="JBCGBO010000004">
    <property type="protein sequence ID" value="KAK9210204.1"/>
    <property type="molecule type" value="Genomic_DNA"/>
</dbReference>
<feature type="transmembrane region" description="Helical" evidence="6">
    <location>
        <begin position="267"/>
        <end position="291"/>
    </location>
</feature>
<evidence type="ECO:0000256" key="5">
    <source>
        <dbReference type="SAM" id="MobiDB-lite"/>
    </source>
</evidence>
<feature type="transmembrane region" description="Helical" evidence="6">
    <location>
        <begin position="164"/>
        <end position="183"/>
    </location>
</feature>
<feature type="transmembrane region" description="Helical" evidence="6">
    <location>
        <begin position="110"/>
        <end position="127"/>
    </location>
</feature>
<keyword evidence="2 6" id="KW-0812">Transmembrane</keyword>
<comment type="caution">
    <text evidence="8">The sequence shown here is derived from an EMBL/GenBank/DDBJ whole genome shotgun (WGS) entry which is preliminary data.</text>
</comment>
<feature type="transmembrane region" description="Helical" evidence="6">
    <location>
        <begin position="329"/>
        <end position="350"/>
    </location>
</feature>
<feature type="transmembrane region" description="Helical" evidence="6">
    <location>
        <begin position="190"/>
        <end position="214"/>
    </location>
</feature>
<name>A0AAP0QNL0_9ROSI</name>
<keyword evidence="9" id="KW-1185">Reference proteome</keyword>
<comment type="subcellular location">
    <subcellularLocation>
        <location evidence="1">Membrane</location>
        <topology evidence="1">Multi-pass membrane protein</topology>
    </subcellularLocation>
</comment>
<feature type="region of interest" description="Disordered" evidence="5">
    <location>
        <begin position="1"/>
        <end position="26"/>
    </location>
</feature>
<keyword evidence="4 6" id="KW-0472">Membrane</keyword>
<feature type="transmembrane region" description="Helical" evidence="6">
    <location>
        <begin position="34"/>
        <end position="51"/>
    </location>
</feature>
<feature type="domain" description="Sugar phosphate transporter" evidence="7">
    <location>
        <begin position="34"/>
        <end position="345"/>
    </location>
</feature>
<evidence type="ECO:0000313" key="8">
    <source>
        <dbReference type="EMBL" id="KAK9210204.1"/>
    </source>
</evidence>